<dbReference type="Proteomes" id="UP001057561">
    <property type="component" value="Chromosome"/>
</dbReference>
<dbReference type="EMBL" id="CP099464">
    <property type="protein sequence ID" value="UUO16773.1"/>
    <property type="molecule type" value="Genomic_DNA"/>
</dbReference>
<gene>
    <name evidence="1" type="ORF">NG743_07040</name>
</gene>
<name>A0ABY5LXN1_9CYAN</name>
<organism evidence="1 2">
    <name type="scientific">Dolichospermum heterosporum TAC447</name>
    <dbReference type="NCBI Taxonomy" id="747523"/>
    <lineage>
        <taxon>Bacteria</taxon>
        <taxon>Bacillati</taxon>
        <taxon>Cyanobacteriota</taxon>
        <taxon>Cyanophyceae</taxon>
        <taxon>Nostocales</taxon>
        <taxon>Aphanizomenonaceae</taxon>
        <taxon>Dolichospermum</taxon>
        <taxon>Dolichospermum heterosporum</taxon>
    </lineage>
</organism>
<dbReference type="RefSeq" id="WP_228044042.1">
    <property type="nucleotide sequence ID" value="NZ_CP099464.1"/>
</dbReference>
<evidence type="ECO:0000313" key="1">
    <source>
        <dbReference type="EMBL" id="UUO16773.1"/>
    </source>
</evidence>
<accession>A0ABY5LXN1</accession>
<proteinExistence type="predicted"/>
<evidence type="ECO:0000313" key="2">
    <source>
        <dbReference type="Proteomes" id="UP001057561"/>
    </source>
</evidence>
<protein>
    <submittedName>
        <fullName evidence="1">Uncharacterized protein</fullName>
    </submittedName>
</protein>
<sequence length="106" mass="11600">MTPYTIAHLKLGLLLGDLGYKFVPEERLKVYLTNALEAGIKEGDLIPGITQIIAEESSQAGKVKTEIPVMVGLGNPPYSVSSQNASKRKRVYTSYRITIIPEITPP</sequence>
<keyword evidence="2" id="KW-1185">Reference proteome</keyword>
<reference evidence="1" key="1">
    <citation type="submission" date="2022-06" db="EMBL/GenBank/DDBJ databases">
        <title>Nostosin G and Spiroidesin B from the Cyanobacterium Dolichospermum sp. NIES-1697.</title>
        <authorList>
            <person name="Phan C.-S."/>
            <person name="Mehjabin J.J."/>
            <person name="Anas A.R.J."/>
            <person name="Hayasaka M."/>
            <person name="Onoki R."/>
            <person name="Wang J."/>
            <person name="Umezawa T."/>
            <person name="Washio K."/>
            <person name="Morikawa M."/>
            <person name="Okino T."/>
        </authorList>
    </citation>
    <scope>NUCLEOTIDE SEQUENCE</scope>
    <source>
        <strain evidence="1">NIES-1697</strain>
    </source>
</reference>